<dbReference type="InterPro" id="IPR028889">
    <property type="entry name" value="USP"/>
</dbReference>
<keyword evidence="1" id="KW-0378">Hydrolase</keyword>
<organism evidence="4 5">
    <name type="scientific">Tieghemostelium lacteum</name>
    <name type="common">Slime mold</name>
    <name type="synonym">Dictyostelium lacteum</name>
    <dbReference type="NCBI Taxonomy" id="361077"/>
    <lineage>
        <taxon>Eukaryota</taxon>
        <taxon>Amoebozoa</taxon>
        <taxon>Evosea</taxon>
        <taxon>Eumycetozoa</taxon>
        <taxon>Dictyostelia</taxon>
        <taxon>Dictyosteliales</taxon>
        <taxon>Raperosteliaceae</taxon>
        <taxon>Tieghemostelium</taxon>
    </lineage>
</organism>
<dbReference type="PANTHER" id="PTHR24006">
    <property type="entry name" value="UBIQUITIN CARBOXYL-TERMINAL HYDROLASE"/>
    <property type="match status" value="1"/>
</dbReference>
<dbReference type="EMBL" id="LODT01000004">
    <property type="protein sequence ID" value="KYR02520.1"/>
    <property type="molecule type" value="Genomic_DNA"/>
</dbReference>
<dbReference type="PROSITE" id="PS00973">
    <property type="entry name" value="USP_2"/>
    <property type="match status" value="1"/>
</dbReference>
<reference evidence="4 5" key="1">
    <citation type="submission" date="2015-12" db="EMBL/GenBank/DDBJ databases">
        <title>Dictyostelia acquired genes for synthesis and detection of signals that induce cell-type specialization by lateral gene transfer from prokaryotes.</title>
        <authorList>
            <person name="Gloeckner G."/>
            <person name="Schaap P."/>
        </authorList>
    </citation>
    <scope>NUCLEOTIDE SEQUENCE [LARGE SCALE GENOMIC DNA]</scope>
    <source>
        <strain evidence="4 5">TK</strain>
    </source>
</reference>
<dbReference type="InterPro" id="IPR038765">
    <property type="entry name" value="Papain-like_cys_pep_sf"/>
</dbReference>
<evidence type="ECO:0000313" key="4">
    <source>
        <dbReference type="EMBL" id="KYR02520.1"/>
    </source>
</evidence>
<dbReference type="AlphaFoldDB" id="A0A152A8F1"/>
<dbReference type="GO" id="GO:0005634">
    <property type="term" value="C:nucleus"/>
    <property type="evidence" value="ECO:0007669"/>
    <property type="project" value="TreeGrafter"/>
</dbReference>
<evidence type="ECO:0000313" key="5">
    <source>
        <dbReference type="Proteomes" id="UP000076078"/>
    </source>
</evidence>
<keyword evidence="1" id="KW-0788">Thiol protease</keyword>
<evidence type="ECO:0000256" key="1">
    <source>
        <dbReference type="RuleBase" id="RU366025"/>
    </source>
</evidence>
<dbReference type="PROSITE" id="PS00972">
    <property type="entry name" value="USP_1"/>
    <property type="match status" value="1"/>
</dbReference>
<gene>
    <name evidence="4" type="ORF">DLAC_01364</name>
</gene>
<dbReference type="GO" id="GO:0005829">
    <property type="term" value="C:cytosol"/>
    <property type="evidence" value="ECO:0007669"/>
    <property type="project" value="TreeGrafter"/>
</dbReference>
<protein>
    <recommendedName>
        <fullName evidence="1">Ubiquitin carboxyl-terminal hydrolase</fullName>
        <ecNumber evidence="1">3.4.19.12</ecNumber>
    </recommendedName>
</protein>
<dbReference type="EC" id="3.4.19.12" evidence="1"/>
<comment type="catalytic activity">
    <reaction evidence="1">
        <text>Thiol-dependent hydrolysis of ester, thioester, amide, peptide and isopeptide bonds formed by the C-terminal Gly of ubiquitin (a 76-residue protein attached to proteins as an intracellular targeting signal).</text>
        <dbReference type="EC" id="3.4.19.12"/>
    </reaction>
</comment>
<evidence type="ECO:0000259" key="3">
    <source>
        <dbReference type="PROSITE" id="PS50235"/>
    </source>
</evidence>
<feature type="region of interest" description="Disordered" evidence="2">
    <location>
        <begin position="627"/>
        <end position="660"/>
    </location>
</feature>
<dbReference type="InterPro" id="IPR050164">
    <property type="entry name" value="Peptidase_C19"/>
</dbReference>
<dbReference type="InterPro" id="IPR018200">
    <property type="entry name" value="USP_CS"/>
</dbReference>
<dbReference type="InterPro" id="IPR001394">
    <property type="entry name" value="Peptidase_C19_UCH"/>
</dbReference>
<keyword evidence="1" id="KW-0833">Ubl conjugation pathway</keyword>
<feature type="compositionally biased region" description="Basic and acidic residues" evidence="2">
    <location>
        <begin position="245"/>
        <end position="262"/>
    </location>
</feature>
<comment type="similarity">
    <text evidence="1">Belongs to the peptidase C19 family.</text>
</comment>
<dbReference type="OrthoDB" id="21432at2759"/>
<sequence>MKIDYSFKANVTVKYLNDKIESFNKFTIGLNENKDVCLYFDSVKDAVELQNNIKEIDNTQSDHIIIHPIKQKQITIKKTSFISRDSWQNLLNVLKKIKDDEISDLQFQEYTKQFSVSSLSSTSTPLNSFSSLSMAKSKTSTVVNSYSNSSSNNNNNNRELVESIESSPDDIPQQQQQQQPKKTLLGDKYKHLNEQSIAPMQISNKFYVAPKLKSNGIKFGDYPYKTKPPPLSLKPPQPIIVPPKPKPEEKKDSEQEVEPVKKKIKATVDMESVHEKFAKLKTPEVQQRILEKRSLNSNDTNTISKVLAQEIDESPSPPPPIPFSNITTTYKASATKEKPDLPKDAIDFDNIGFDIYAEEERDFQKALENSAKEYKAKQEEEEDFSWLTESEKDDQKVLIESSTSKRKYNDISNSSKYSPPITSYFPVVSTGSKYQQYDFTVDTENGKYIHKGLKNLGNTCYMNAILQSILGIDDLIEMMRSKDIQKYLYKTGVLYQTLMDISVNIHKPDSPGSSSLVLNERKDCDAKKFKEVFDTKNPYFKGYQQHDSHEFLVSLLDILERELKFQLDKENQLRKQQILEKQKNTTAEQQQEEELQDKEILDLIKRESNDPHLLNLIKKEERKVNLQNKTNGKKPSPPPQPSININGNGNGIHSTSDEDKVENEDIELINVDEFLQQKCPIEKFKSTLNIAIKCCDCKYTTYNKEIFTNISLNLPKKQLISLKTSDLQELIDNFFKEEEIIERKCEKCNHGKSVITKSLQKPPPILILHLKRFQFGQISYRKDNTPIKPLHELNLSNYLKDIPIENNNNNNNSNIDQKITTTITTNNNVNHINGNGVGKKVKIYTLHSIVQHMGSIDSGHYTCYMNVKNHWKLFDDSYVRNVTREDVFNIKSGYLFFYLINDVIST</sequence>
<dbReference type="Proteomes" id="UP000076078">
    <property type="component" value="Unassembled WGS sequence"/>
</dbReference>
<dbReference type="SUPFAM" id="SSF54001">
    <property type="entry name" value="Cysteine proteinases"/>
    <property type="match status" value="1"/>
</dbReference>
<feature type="compositionally biased region" description="Pro residues" evidence="2">
    <location>
        <begin position="227"/>
        <end position="244"/>
    </location>
</feature>
<dbReference type="Pfam" id="PF00443">
    <property type="entry name" value="UCH"/>
    <property type="match status" value="1"/>
</dbReference>
<feature type="domain" description="USP" evidence="3">
    <location>
        <begin position="451"/>
        <end position="901"/>
    </location>
</feature>
<proteinExistence type="inferred from homology"/>
<name>A0A152A8F1_TIELA</name>
<dbReference type="Gene3D" id="3.90.70.10">
    <property type="entry name" value="Cysteine proteinases"/>
    <property type="match status" value="1"/>
</dbReference>
<feature type="region of interest" description="Disordered" evidence="2">
    <location>
        <begin position="227"/>
        <end position="262"/>
    </location>
</feature>
<keyword evidence="1" id="KW-0645">Protease</keyword>
<comment type="caution">
    <text evidence="4">The sequence shown here is derived from an EMBL/GenBank/DDBJ whole genome shotgun (WGS) entry which is preliminary data.</text>
</comment>
<evidence type="ECO:0000256" key="2">
    <source>
        <dbReference type="SAM" id="MobiDB-lite"/>
    </source>
</evidence>
<dbReference type="GO" id="GO:0016579">
    <property type="term" value="P:protein deubiquitination"/>
    <property type="evidence" value="ECO:0007669"/>
    <property type="project" value="InterPro"/>
</dbReference>
<keyword evidence="5" id="KW-1185">Reference proteome</keyword>
<dbReference type="STRING" id="361077.A0A152A8F1"/>
<accession>A0A152A8F1</accession>
<dbReference type="PROSITE" id="PS50235">
    <property type="entry name" value="USP_3"/>
    <property type="match status" value="1"/>
</dbReference>
<dbReference type="GO" id="GO:0006508">
    <property type="term" value="P:proteolysis"/>
    <property type="evidence" value="ECO:0007669"/>
    <property type="project" value="UniProtKB-KW"/>
</dbReference>
<dbReference type="GO" id="GO:0004843">
    <property type="term" value="F:cysteine-type deubiquitinase activity"/>
    <property type="evidence" value="ECO:0007669"/>
    <property type="project" value="UniProtKB-UniRule"/>
</dbReference>
<dbReference type="InParanoid" id="A0A152A8F1"/>